<dbReference type="InterPro" id="IPR014729">
    <property type="entry name" value="Rossmann-like_a/b/a_fold"/>
</dbReference>
<feature type="domain" description="UspA" evidence="1">
    <location>
        <begin position="82"/>
        <end position="166"/>
    </location>
</feature>
<sequence length="174" mass="19310">MEGDKKVMVVLDECDCSFHTLIWILDNLKDLTSDWRLLIFTALPTPNCYHTIAAFLDGTAFPLPLPTYFLFLSNPGFVLTTQERDEEGSMGLLEKALKICASRGVKAETITELGESRELICEAVVDHKIDLLVIGGPATEGAFTRFFTGSLSDYCVQNAKCPVLVVNKPEYQDL</sequence>
<dbReference type="Pfam" id="PF00582">
    <property type="entry name" value="Usp"/>
    <property type="match status" value="1"/>
</dbReference>
<dbReference type="PANTHER" id="PTHR31964">
    <property type="entry name" value="ADENINE NUCLEOTIDE ALPHA HYDROLASES-LIKE SUPERFAMILY PROTEIN"/>
    <property type="match status" value="1"/>
</dbReference>
<dbReference type="CDD" id="cd23659">
    <property type="entry name" value="USP_At3g01520-like"/>
    <property type="match status" value="1"/>
</dbReference>
<evidence type="ECO:0000313" key="2">
    <source>
        <dbReference type="EMBL" id="KAJ8758489.1"/>
    </source>
</evidence>
<dbReference type="Gene3D" id="3.40.50.620">
    <property type="entry name" value="HUPs"/>
    <property type="match status" value="1"/>
</dbReference>
<proteinExistence type="predicted"/>
<keyword evidence="3" id="KW-1185">Reference proteome</keyword>
<organism evidence="2 3">
    <name type="scientific">Erythroxylum novogranatense</name>
    <dbReference type="NCBI Taxonomy" id="1862640"/>
    <lineage>
        <taxon>Eukaryota</taxon>
        <taxon>Viridiplantae</taxon>
        <taxon>Streptophyta</taxon>
        <taxon>Embryophyta</taxon>
        <taxon>Tracheophyta</taxon>
        <taxon>Spermatophyta</taxon>
        <taxon>Magnoliopsida</taxon>
        <taxon>eudicotyledons</taxon>
        <taxon>Gunneridae</taxon>
        <taxon>Pentapetalae</taxon>
        <taxon>rosids</taxon>
        <taxon>fabids</taxon>
        <taxon>Malpighiales</taxon>
        <taxon>Erythroxylaceae</taxon>
        <taxon>Erythroxylum</taxon>
    </lineage>
</organism>
<protein>
    <recommendedName>
        <fullName evidence="1">UspA domain-containing protein</fullName>
    </recommendedName>
</protein>
<dbReference type="AlphaFoldDB" id="A0AAV8SX46"/>
<gene>
    <name evidence="2" type="ORF">K2173_000210</name>
</gene>
<evidence type="ECO:0000313" key="3">
    <source>
        <dbReference type="Proteomes" id="UP001159364"/>
    </source>
</evidence>
<dbReference type="PANTHER" id="PTHR31964:SF134">
    <property type="entry name" value="ADENINE NUCLEOTIDE ALPHA HYDROLASES-LIKE SUPERFAMILY PROTEIN"/>
    <property type="match status" value="1"/>
</dbReference>
<dbReference type="Proteomes" id="UP001159364">
    <property type="component" value="Linkage Group LG07"/>
</dbReference>
<reference evidence="2 3" key="1">
    <citation type="submission" date="2021-09" db="EMBL/GenBank/DDBJ databases">
        <title>Genomic insights and catalytic innovation underlie evolution of tropane alkaloids biosynthesis.</title>
        <authorList>
            <person name="Wang Y.-J."/>
            <person name="Tian T."/>
            <person name="Huang J.-P."/>
            <person name="Huang S.-X."/>
        </authorList>
    </citation>
    <scope>NUCLEOTIDE SEQUENCE [LARGE SCALE GENOMIC DNA]</scope>
    <source>
        <strain evidence="2">KIB-2018</strain>
        <tissue evidence="2">Leaf</tissue>
    </source>
</reference>
<evidence type="ECO:0000259" key="1">
    <source>
        <dbReference type="Pfam" id="PF00582"/>
    </source>
</evidence>
<comment type="caution">
    <text evidence="2">The sequence shown here is derived from an EMBL/GenBank/DDBJ whole genome shotgun (WGS) entry which is preliminary data.</text>
</comment>
<dbReference type="EMBL" id="JAIWQS010000007">
    <property type="protein sequence ID" value="KAJ8758489.1"/>
    <property type="molecule type" value="Genomic_DNA"/>
</dbReference>
<accession>A0AAV8SX46</accession>
<name>A0AAV8SX46_9ROSI</name>
<dbReference type="SUPFAM" id="SSF52402">
    <property type="entry name" value="Adenine nucleotide alpha hydrolases-like"/>
    <property type="match status" value="1"/>
</dbReference>
<dbReference type="InterPro" id="IPR006016">
    <property type="entry name" value="UspA"/>
</dbReference>